<dbReference type="SMART" id="SM00702">
    <property type="entry name" value="P4Hc"/>
    <property type="match status" value="1"/>
</dbReference>
<comment type="caution">
    <text evidence="8">The sequence shown here is derived from an EMBL/GenBank/DDBJ whole genome shotgun (WGS) entry which is preliminary data.</text>
</comment>
<evidence type="ECO:0000313" key="9">
    <source>
        <dbReference type="Proteomes" id="UP000681075"/>
    </source>
</evidence>
<dbReference type="PROSITE" id="PS51471">
    <property type="entry name" value="FE2OG_OXY"/>
    <property type="match status" value="1"/>
</dbReference>
<dbReference type="PANTHER" id="PTHR10869:SF246">
    <property type="entry name" value="TRANSMEMBRANE PROLYL 4-HYDROXYLASE"/>
    <property type="match status" value="1"/>
</dbReference>
<dbReference type="PANTHER" id="PTHR10869">
    <property type="entry name" value="PROLYL 4-HYDROXYLASE ALPHA SUBUNIT"/>
    <property type="match status" value="1"/>
</dbReference>
<dbReference type="GO" id="GO:0016705">
    <property type="term" value="F:oxidoreductase activity, acting on paired donors, with incorporation or reduction of molecular oxygen"/>
    <property type="evidence" value="ECO:0007669"/>
    <property type="project" value="InterPro"/>
</dbReference>
<proteinExistence type="predicted"/>
<dbReference type="RefSeq" id="WP_420244700.1">
    <property type="nucleotide sequence ID" value="NZ_BOPV01000001.1"/>
</dbReference>
<dbReference type="EMBL" id="BOPV01000001">
    <property type="protein sequence ID" value="GIL41274.1"/>
    <property type="molecule type" value="Genomic_DNA"/>
</dbReference>
<reference evidence="8" key="1">
    <citation type="submission" date="2021-02" db="EMBL/GenBank/DDBJ databases">
        <title>Genome sequence of Rhodospirillales sp. strain TMPK1 isolated from soil.</title>
        <authorList>
            <person name="Nakai R."/>
            <person name="Kusada H."/>
            <person name="Tamaki H."/>
        </authorList>
    </citation>
    <scope>NUCLEOTIDE SEQUENCE</scope>
    <source>
        <strain evidence="8">TMPK1</strain>
    </source>
</reference>
<dbReference type="GO" id="GO:0031418">
    <property type="term" value="F:L-ascorbic acid binding"/>
    <property type="evidence" value="ECO:0007669"/>
    <property type="project" value="UniProtKB-KW"/>
</dbReference>
<protein>
    <recommendedName>
        <fullName evidence="7">Fe2OG dioxygenase domain-containing protein</fullName>
    </recommendedName>
</protein>
<dbReference type="InterPro" id="IPR045054">
    <property type="entry name" value="P4HA-like"/>
</dbReference>
<evidence type="ECO:0000256" key="2">
    <source>
        <dbReference type="ARBA" id="ARBA00022723"/>
    </source>
</evidence>
<keyword evidence="5" id="KW-0560">Oxidoreductase</keyword>
<evidence type="ECO:0000256" key="3">
    <source>
        <dbReference type="ARBA" id="ARBA00022896"/>
    </source>
</evidence>
<evidence type="ECO:0000256" key="4">
    <source>
        <dbReference type="ARBA" id="ARBA00022964"/>
    </source>
</evidence>
<dbReference type="InterPro" id="IPR044862">
    <property type="entry name" value="Pro_4_hyd_alph_FE2OG_OXY"/>
</dbReference>
<keyword evidence="4" id="KW-0223">Dioxygenase</keyword>
<dbReference type="Proteomes" id="UP000681075">
    <property type="component" value="Unassembled WGS sequence"/>
</dbReference>
<dbReference type="GO" id="GO:0005506">
    <property type="term" value="F:iron ion binding"/>
    <property type="evidence" value="ECO:0007669"/>
    <property type="project" value="InterPro"/>
</dbReference>
<evidence type="ECO:0000256" key="1">
    <source>
        <dbReference type="ARBA" id="ARBA00001961"/>
    </source>
</evidence>
<accession>A0A8S8XF77</accession>
<evidence type="ECO:0000256" key="5">
    <source>
        <dbReference type="ARBA" id="ARBA00023002"/>
    </source>
</evidence>
<dbReference type="AlphaFoldDB" id="A0A8S8XF77"/>
<comment type="cofactor">
    <cofactor evidence="1">
        <name>L-ascorbate</name>
        <dbReference type="ChEBI" id="CHEBI:38290"/>
    </cofactor>
</comment>
<evidence type="ECO:0000313" key="8">
    <source>
        <dbReference type="EMBL" id="GIL41274.1"/>
    </source>
</evidence>
<keyword evidence="3" id="KW-0847">Vitamin C</keyword>
<dbReference type="Pfam" id="PF13640">
    <property type="entry name" value="2OG-FeII_Oxy_3"/>
    <property type="match status" value="1"/>
</dbReference>
<organism evidence="8 9">
    <name type="scientific">Roseiterribacter gracilis</name>
    <dbReference type="NCBI Taxonomy" id="2812848"/>
    <lineage>
        <taxon>Bacteria</taxon>
        <taxon>Pseudomonadati</taxon>
        <taxon>Pseudomonadota</taxon>
        <taxon>Alphaproteobacteria</taxon>
        <taxon>Rhodospirillales</taxon>
        <taxon>Roseiterribacteraceae</taxon>
        <taxon>Roseiterribacter</taxon>
    </lineage>
</organism>
<name>A0A8S8XF77_9PROT</name>
<keyword evidence="9" id="KW-1185">Reference proteome</keyword>
<dbReference type="InterPro" id="IPR005123">
    <property type="entry name" value="Oxoglu/Fe-dep_dioxygenase_dom"/>
</dbReference>
<keyword evidence="2" id="KW-0479">Metal-binding</keyword>
<dbReference type="GO" id="GO:0051213">
    <property type="term" value="F:dioxygenase activity"/>
    <property type="evidence" value="ECO:0007669"/>
    <property type="project" value="UniProtKB-KW"/>
</dbReference>
<keyword evidence="6" id="KW-0408">Iron</keyword>
<dbReference type="InterPro" id="IPR006620">
    <property type="entry name" value="Pro_4_hyd_alph"/>
</dbReference>
<sequence length="221" mass="24318">MTAPATLSHAPLLHPALVDSSTGSRSDLIRRWPGFLAQDDCEDLIDGVDPTRTWRHRVMDPRQPGGRLDPAIRNAKSADTSLVRRSIRSLLQRAVHEKIQPSFGVEIEWIEEPQLLVYETGGHYAPHPDTAQGRMPGLRDADRDVSVILYLNDAFEGGTLLFPELQVEIQPAPGLLVAFPSDPRFLHGALPVTRGIRFAIVTWMKATGTVQSAPPPPSFAP</sequence>
<feature type="domain" description="Fe2OG dioxygenase" evidence="7">
    <location>
        <begin position="109"/>
        <end position="206"/>
    </location>
</feature>
<gene>
    <name evidence="8" type="ORF">TMPK1_35110</name>
</gene>
<evidence type="ECO:0000256" key="6">
    <source>
        <dbReference type="ARBA" id="ARBA00023004"/>
    </source>
</evidence>
<evidence type="ECO:0000259" key="7">
    <source>
        <dbReference type="PROSITE" id="PS51471"/>
    </source>
</evidence>
<dbReference type="Gene3D" id="2.60.120.620">
    <property type="entry name" value="q2cbj1_9rhob like domain"/>
    <property type="match status" value="1"/>
</dbReference>